<dbReference type="InterPro" id="IPR006202">
    <property type="entry name" value="Neur_chan_lig-bd"/>
</dbReference>
<sequence length="106" mass="11673">MQCFVGLPYRTEAFSTTNATVVRAATTIARHANLTGLFMMESADAQHSAATISTNVIVTSSGQVTWLSHGIYKSSCDMNVEFFLFDVQSCKMWASWTLRRLPGVCV</sequence>
<name>A0AAW0SE13_SCYPA</name>
<dbReference type="Gene3D" id="2.70.170.10">
    <property type="entry name" value="Neurotransmitter-gated ion-channel ligand-binding domain"/>
    <property type="match status" value="1"/>
</dbReference>
<evidence type="ECO:0000313" key="2">
    <source>
        <dbReference type="EMBL" id="KAK8373071.1"/>
    </source>
</evidence>
<protein>
    <recommendedName>
        <fullName evidence="1">Neurotransmitter-gated ion-channel ligand-binding domain-containing protein</fullName>
    </recommendedName>
</protein>
<feature type="domain" description="Neurotransmitter-gated ion-channel ligand-binding" evidence="1">
    <location>
        <begin position="38"/>
        <end position="97"/>
    </location>
</feature>
<dbReference type="GO" id="GO:0016020">
    <property type="term" value="C:membrane"/>
    <property type="evidence" value="ECO:0007669"/>
    <property type="project" value="InterPro"/>
</dbReference>
<accession>A0AAW0SE13</accession>
<dbReference type="GO" id="GO:0005230">
    <property type="term" value="F:extracellular ligand-gated monoatomic ion channel activity"/>
    <property type="evidence" value="ECO:0007669"/>
    <property type="project" value="InterPro"/>
</dbReference>
<keyword evidence="3" id="KW-1185">Reference proteome</keyword>
<evidence type="ECO:0000259" key="1">
    <source>
        <dbReference type="Pfam" id="PF02931"/>
    </source>
</evidence>
<organism evidence="2 3">
    <name type="scientific">Scylla paramamosain</name>
    <name type="common">Mud crab</name>
    <dbReference type="NCBI Taxonomy" id="85552"/>
    <lineage>
        <taxon>Eukaryota</taxon>
        <taxon>Metazoa</taxon>
        <taxon>Ecdysozoa</taxon>
        <taxon>Arthropoda</taxon>
        <taxon>Crustacea</taxon>
        <taxon>Multicrustacea</taxon>
        <taxon>Malacostraca</taxon>
        <taxon>Eumalacostraca</taxon>
        <taxon>Eucarida</taxon>
        <taxon>Decapoda</taxon>
        <taxon>Pleocyemata</taxon>
        <taxon>Brachyura</taxon>
        <taxon>Eubrachyura</taxon>
        <taxon>Portunoidea</taxon>
        <taxon>Portunidae</taxon>
        <taxon>Portuninae</taxon>
        <taxon>Scylla</taxon>
    </lineage>
</organism>
<evidence type="ECO:0000313" key="3">
    <source>
        <dbReference type="Proteomes" id="UP001487740"/>
    </source>
</evidence>
<dbReference type="Proteomes" id="UP001487740">
    <property type="component" value="Unassembled WGS sequence"/>
</dbReference>
<dbReference type="Pfam" id="PF02931">
    <property type="entry name" value="Neur_chan_LBD"/>
    <property type="match status" value="1"/>
</dbReference>
<gene>
    <name evidence="2" type="ORF">O3P69_019999</name>
</gene>
<proteinExistence type="predicted"/>
<reference evidence="2 3" key="1">
    <citation type="submission" date="2023-03" db="EMBL/GenBank/DDBJ databases">
        <title>High-quality genome of Scylla paramamosain provides insights in environmental adaptation.</title>
        <authorList>
            <person name="Zhang L."/>
        </authorList>
    </citation>
    <scope>NUCLEOTIDE SEQUENCE [LARGE SCALE GENOMIC DNA]</scope>
    <source>
        <strain evidence="2">LZ_2023a</strain>
        <tissue evidence="2">Muscle</tissue>
    </source>
</reference>
<dbReference type="SUPFAM" id="SSF63712">
    <property type="entry name" value="Nicotinic receptor ligand binding domain-like"/>
    <property type="match status" value="1"/>
</dbReference>
<dbReference type="EMBL" id="JARAKH010001384">
    <property type="protein sequence ID" value="KAK8373071.1"/>
    <property type="molecule type" value="Genomic_DNA"/>
</dbReference>
<dbReference type="AlphaFoldDB" id="A0AAW0SE13"/>
<comment type="caution">
    <text evidence="2">The sequence shown here is derived from an EMBL/GenBank/DDBJ whole genome shotgun (WGS) entry which is preliminary data.</text>
</comment>
<dbReference type="InterPro" id="IPR036734">
    <property type="entry name" value="Neur_chan_lig-bd_sf"/>
</dbReference>